<accession>A0A7M1SZ49</accession>
<dbReference type="PANTHER" id="PTHR36832:SF2">
    <property type="entry name" value="INTEGRAL MEMBRANE PROTEIN"/>
    <property type="match status" value="1"/>
</dbReference>
<feature type="transmembrane region" description="Helical" evidence="1">
    <location>
        <begin position="135"/>
        <end position="164"/>
    </location>
</feature>
<keyword evidence="1" id="KW-0472">Membrane</keyword>
<gene>
    <name evidence="2" type="ORF">IM660_15285</name>
</gene>
<dbReference type="InterPro" id="IPR010390">
    <property type="entry name" value="ABC-2_transporter-like"/>
</dbReference>
<dbReference type="PANTHER" id="PTHR36832">
    <property type="entry name" value="SLR1174 PROTEIN-RELATED"/>
    <property type="match status" value="1"/>
</dbReference>
<dbReference type="EMBL" id="CP063169">
    <property type="protein sequence ID" value="QOR72815.1"/>
    <property type="molecule type" value="Genomic_DNA"/>
</dbReference>
<evidence type="ECO:0000313" key="2">
    <source>
        <dbReference type="EMBL" id="QOR72815.1"/>
    </source>
</evidence>
<keyword evidence="3" id="KW-1185">Reference proteome</keyword>
<name>A0A7M1SZ49_9MICO</name>
<feature type="transmembrane region" description="Helical" evidence="1">
    <location>
        <begin position="171"/>
        <end position="190"/>
    </location>
</feature>
<dbReference type="Pfam" id="PF06182">
    <property type="entry name" value="ABC2_membrane_6"/>
    <property type="match status" value="1"/>
</dbReference>
<dbReference type="AlphaFoldDB" id="A0A7M1SZ49"/>
<dbReference type="KEGG" id="halt:IM660_15285"/>
<dbReference type="Proteomes" id="UP000593758">
    <property type="component" value="Chromosome"/>
</dbReference>
<evidence type="ECO:0000313" key="3">
    <source>
        <dbReference type="Proteomes" id="UP000593758"/>
    </source>
</evidence>
<keyword evidence="1" id="KW-1133">Transmembrane helix</keyword>
<sequence length="257" mass="26863">MALGFRRWSAYRMAAAAGAVTNSVFGLIKAAIVMGAVGAAGGSLAGYGPLAGATYAWLAQAFLAPVNVFTWTELAERIRSGDVAIDLARPVDPQLAYLATDLGRAAFQLLPRGGPPLLVGALTTGLALPADARPYLLGLASLVLAVVVSFACRWLLNVTAFWLLDLRGTSTLYLVASNVLCGLIVPVHWFPDWLATVASWTPFPAMLQHPIDIVMGRASDVDAVALLGQQALWAGGLLLVGRLAFAAGARRVVIQGG</sequence>
<proteinExistence type="predicted"/>
<keyword evidence="1" id="KW-0812">Transmembrane</keyword>
<feature type="transmembrane region" description="Helical" evidence="1">
    <location>
        <begin position="231"/>
        <end position="249"/>
    </location>
</feature>
<protein>
    <submittedName>
        <fullName evidence="2">ABC-2 family transporter protein</fullName>
    </submittedName>
</protein>
<organism evidence="2 3">
    <name type="scientific">Ruania alkalisoli</name>
    <dbReference type="NCBI Taxonomy" id="2779775"/>
    <lineage>
        <taxon>Bacteria</taxon>
        <taxon>Bacillati</taxon>
        <taxon>Actinomycetota</taxon>
        <taxon>Actinomycetes</taxon>
        <taxon>Micrococcales</taxon>
        <taxon>Ruaniaceae</taxon>
        <taxon>Ruania</taxon>
    </lineage>
</organism>
<evidence type="ECO:0000256" key="1">
    <source>
        <dbReference type="SAM" id="Phobius"/>
    </source>
</evidence>
<reference evidence="2 3" key="1">
    <citation type="submission" date="2020-10" db="EMBL/GenBank/DDBJ databases">
        <title>Haloactinobacterium sp. RN3S43, a bacterium isolated from saline soil.</title>
        <authorList>
            <person name="Sun J.-Q."/>
        </authorList>
    </citation>
    <scope>NUCLEOTIDE SEQUENCE [LARGE SCALE GENOMIC DNA]</scope>
    <source>
        <strain evidence="2 3">RN3S43</strain>
    </source>
</reference>